<organism evidence="1 2">
    <name type="scientific">Vitis vinifera</name>
    <name type="common">Grape</name>
    <dbReference type="NCBI Taxonomy" id="29760"/>
    <lineage>
        <taxon>Eukaryota</taxon>
        <taxon>Viridiplantae</taxon>
        <taxon>Streptophyta</taxon>
        <taxon>Embryophyta</taxon>
        <taxon>Tracheophyta</taxon>
        <taxon>Spermatophyta</taxon>
        <taxon>Magnoliopsida</taxon>
        <taxon>eudicotyledons</taxon>
        <taxon>Gunneridae</taxon>
        <taxon>Pentapetalae</taxon>
        <taxon>rosids</taxon>
        <taxon>Vitales</taxon>
        <taxon>Vitaceae</taxon>
        <taxon>Viteae</taxon>
        <taxon>Vitis</taxon>
    </lineage>
</organism>
<protein>
    <submittedName>
        <fullName evidence="1">Uncharacterized protein</fullName>
    </submittedName>
</protein>
<reference evidence="2" key="1">
    <citation type="journal article" date="2007" name="Nature">
        <title>The grapevine genome sequence suggests ancestral hexaploidization in major angiosperm phyla.</title>
        <authorList>
            <consortium name="The French-Italian Public Consortium for Grapevine Genome Characterization."/>
            <person name="Jaillon O."/>
            <person name="Aury J.-M."/>
            <person name="Noel B."/>
            <person name="Policriti A."/>
            <person name="Clepet C."/>
            <person name="Casagrande A."/>
            <person name="Choisne N."/>
            <person name="Aubourg S."/>
            <person name="Vitulo N."/>
            <person name="Jubin C."/>
            <person name="Vezzi A."/>
            <person name="Legeai F."/>
            <person name="Hugueney P."/>
            <person name="Dasilva C."/>
            <person name="Horner D."/>
            <person name="Mica E."/>
            <person name="Jublot D."/>
            <person name="Poulain J."/>
            <person name="Bruyere C."/>
            <person name="Billault A."/>
            <person name="Segurens B."/>
            <person name="Gouyvenoux M."/>
            <person name="Ugarte E."/>
            <person name="Cattonaro F."/>
            <person name="Anthouard V."/>
            <person name="Vico V."/>
            <person name="Del Fabbro C."/>
            <person name="Alaux M."/>
            <person name="Di Gaspero G."/>
            <person name="Dumas V."/>
            <person name="Felice N."/>
            <person name="Paillard S."/>
            <person name="Juman I."/>
            <person name="Moroldo M."/>
            <person name="Scalabrin S."/>
            <person name="Canaguier A."/>
            <person name="Le Clainche I."/>
            <person name="Malacrida G."/>
            <person name="Durand E."/>
            <person name="Pesole G."/>
            <person name="Laucou V."/>
            <person name="Chatelet P."/>
            <person name="Merdinoglu D."/>
            <person name="Delledonne M."/>
            <person name="Pezzotti M."/>
            <person name="Lecharny A."/>
            <person name="Scarpelli C."/>
            <person name="Artiguenave F."/>
            <person name="Pe M.E."/>
            <person name="Valle G."/>
            <person name="Morgante M."/>
            <person name="Caboche M."/>
            <person name="Adam-Blondon A.-F."/>
            <person name="Weissenbach J."/>
            <person name="Quetier F."/>
            <person name="Wincker P."/>
        </authorList>
    </citation>
    <scope>NUCLEOTIDE SEQUENCE [LARGE SCALE GENOMIC DNA]</scope>
    <source>
        <strain evidence="2">cv. Pinot noir / PN40024</strain>
    </source>
</reference>
<sequence length="64" mass="7114">MLTAAIKTHNVHFSGSASETNGRPQIYEDRATSMGWEPIEGKNLDLPVSQVQIRIHKVLTKTIP</sequence>
<name>F6HPW7_VITVI</name>
<dbReference type="PaxDb" id="29760-VIT_13s0101g00150.t01"/>
<dbReference type="EMBL" id="FN596004">
    <property type="protein sequence ID" value="CCB56723.1"/>
    <property type="molecule type" value="Genomic_DNA"/>
</dbReference>
<keyword evidence="2" id="KW-1185">Reference proteome</keyword>
<dbReference type="Proteomes" id="UP000009183">
    <property type="component" value="Chromosome 13"/>
</dbReference>
<accession>F6HPW7</accession>
<dbReference type="AlphaFoldDB" id="F6HPW7"/>
<dbReference type="HOGENOM" id="CLU_2872182_0_0_1"/>
<evidence type="ECO:0000313" key="1">
    <source>
        <dbReference type="EMBL" id="CCB56723.1"/>
    </source>
</evidence>
<proteinExistence type="predicted"/>
<gene>
    <name evidence="1" type="ordered locus">VIT_13s0101g00150</name>
</gene>
<evidence type="ECO:0000313" key="2">
    <source>
        <dbReference type="Proteomes" id="UP000009183"/>
    </source>
</evidence>
<dbReference type="InParanoid" id="F6HPW7"/>